<evidence type="ECO:0000313" key="7">
    <source>
        <dbReference type="EMBL" id="MCT7359595.1"/>
    </source>
</evidence>
<feature type="active site" description="Proton donor" evidence="5">
    <location>
        <position position="187"/>
    </location>
</feature>
<evidence type="ECO:0000256" key="2">
    <source>
        <dbReference type="ARBA" id="ARBA00022785"/>
    </source>
</evidence>
<gene>
    <name evidence="5 7" type="primary">queF</name>
    <name evidence="7" type="ORF">NYR02_11235</name>
</gene>
<dbReference type="InterPro" id="IPR043133">
    <property type="entry name" value="GTP-CH-I_C/QueF"/>
</dbReference>
<dbReference type="GO" id="GO:0005737">
    <property type="term" value="C:cytoplasm"/>
    <property type="evidence" value="ECO:0007669"/>
    <property type="project" value="UniProtKB-SubCell"/>
</dbReference>
<dbReference type="Proteomes" id="UP001147830">
    <property type="component" value="Unassembled WGS sequence"/>
</dbReference>
<proteinExistence type="inferred from homology"/>
<evidence type="ECO:0000256" key="1">
    <source>
        <dbReference type="ARBA" id="ARBA00022490"/>
    </source>
</evidence>
<dbReference type="GO" id="GO:0033739">
    <property type="term" value="F:preQ1 synthase activity"/>
    <property type="evidence" value="ECO:0007669"/>
    <property type="project" value="UniProtKB-UniRule"/>
</dbReference>
<dbReference type="Gene3D" id="3.30.1130.10">
    <property type="match status" value="2"/>
</dbReference>
<comment type="subcellular location">
    <subcellularLocation>
        <location evidence="5">Cytoplasm</location>
    </subcellularLocation>
</comment>
<dbReference type="PANTHER" id="PTHR34354">
    <property type="entry name" value="NADPH-DEPENDENT 7-CYANO-7-DEAZAGUANINE REDUCTASE"/>
    <property type="match status" value="1"/>
</dbReference>
<comment type="caution">
    <text evidence="7">The sequence shown here is derived from an EMBL/GenBank/DDBJ whole genome shotgun (WGS) entry which is preliminary data.</text>
</comment>
<dbReference type="EC" id="1.7.1.13" evidence="5"/>
<evidence type="ECO:0000313" key="8">
    <source>
        <dbReference type="Proteomes" id="UP001147830"/>
    </source>
</evidence>
<dbReference type="InterPro" id="IPR016428">
    <property type="entry name" value="QueF_type2"/>
</dbReference>
<feature type="domain" description="NADPH-dependent 7-cyano-7-deazaguanine reductase N-terminal" evidence="6">
    <location>
        <begin position="17"/>
        <end position="125"/>
    </location>
</feature>
<accession>A0A9X2WFY5</accession>
<name>A0A9X2WFY5_9GAMM</name>
<dbReference type="HAMAP" id="MF_00817">
    <property type="entry name" value="QueF_type2"/>
    <property type="match status" value="1"/>
</dbReference>
<organism evidence="7 8">
    <name type="scientific">Thalassolituus pacificus</name>
    <dbReference type="NCBI Taxonomy" id="2975440"/>
    <lineage>
        <taxon>Bacteria</taxon>
        <taxon>Pseudomonadati</taxon>
        <taxon>Pseudomonadota</taxon>
        <taxon>Gammaproteobacteria</taxon>
        <taxon>Oceanospirillales</taxon>
        <taxon>Oceanospirillaceae</taxon>
        <taxon>Thalassolituus</taxon>
    </lineage>
</organism>
<protein>
    <recommendedName>
        <fullName evidence="5">NADPH-dependent 7-cyano-7-deazaguanine reductase</fullName>
        <ecNumber evidence="5">1.7.1.13</ecNumber>
    </recommendedName>
    <alternativeName>
        <fullName evidence="5">7-cyano-7-carbaguanine reductase</fullName>
    </alternativeName>
    <alternativeName>
        <fullName evidence="5">NADPH-dependent nitrile oxidoreductase</fullName>
    </alternativeName>
    <alternativeName>
        <fullName evidence="5">PreQ(0) reductase</fullName>
    </alternativeName>
</protein>
<feature type="active site" description="Thioimide intermediate" evidence="5">
    <location>
        <position position="180"/>
    </location>
</feature>
<feature type="binding site" evidence="5">
    <location>
        <begin position="219"/>
        <end position="220"/>
    </location>
    <ligand>
        <name>substrate</name>
    </ligand>
</feature>
<feature type="binding site" evidence="5">
    <location>
        <begin position="86"/>
        <end position="87"/>
    </location>
    <ligand>
        <name>NADPH</name>
        <dbReference type="ChEBI" id="CHEBI:57783"/>
    </ligand>
</feature>
<dbReference type="InterPro" id="IPR029139">
    <property type="entry name" value="QueF_N"/>
</dbReference>
<keyword evidence="2 5" id="KW-0671">Queuosine biosynthesis</keyword>
<evidence type="ECO:0000256" key="3">
    <source>
        <dbReference type="ARBA" id="ARBA00022857"/>
    </source>
</evidence>
<comment type="similarity">
    <text evidence="5">Belongs to the GTP cyclohydrolase I family. QueF type 2 subfamily.</text>
</comment>
<dbReference type="SUPFAM" id="SSF55620">
    <property type="entry name" value="Tetrahydrobiopterin biosynthesis enzymes-like"/>
    <property type="match status" value="1"/>
</dbReference>
<dbReference type="Pfam" id="PF14489">
    <property type="entry name" value="QueF"/>
    <property type="match status" value="1"/>
</dbReference>
<dbReference type="Pfam" id="PF14819">
    <property type="entry name" value="QueF_N"/>
    <property type="match status" value="1"/>
</dbReference>
<keyword evidence="4 5" id="KW-0560">Oxidoreductase</keyword>
<dbReference type="GO" id="GO:0008616">
    <property type="term" value="P:tRNA queuosine(34) biosynthetic process"/>
    <property type="evidence" value="ECO:0007669"/>
    <property type="project" value="UniProtKB-UniRule"/>
</dbReference>
<comment type="function">
    <text evidence="5">Catalyzes the NADPH-dependent reduction of 7-cyano-7-deazaguanine (preQ0) to 7-aminomethyl-7-deazaguanine (preQ1).</text>
</comment>
<dbReference type="PANTHER" id="PTHR34354:SF1">
    <property type="entry name" value="NADPH-DEPENDENT 7-CYANO-7-DEAZAGUANINE REDUCTASE"/>
    <property type="match status" value="1"/>
</dbReference>
<dbReference type="NCBIfam" id="TIGR03138">
    <property type="entry name" value="QueF"/>
    <property type="match status" value="1"/>
</dbReference>
<evidence type="ECO:0000256" key="5">
    <source>
        <dbReference type="HAMAP-Rule" id="MF_00817"/>
    </source>
</evidence>
<keyword evidence="8" id="KW-1185">Reference proteome</keyword>
<evidence type="ECO:0000259" key="6">
    <source>
        <dbReference type="Pfam" id="PF14819"/>
    </source>
</evidence>
<comment type="catalytic activity">
    <reaction evidence="5">
        <text>7-aminomethyl-7-carbaguanine + 2 NADP(+) = 7-cyano-7-carbaguanine + 2 NADPH + 3 H(+)</text>
        <dbReference type="Rhea" id="RHEA:13409"/>
        <dbReference type="ChEBI" id="CHEBI:15378"/>
        <dbReference type="ChEBI" id="CHEBI:45075"/>
        <dbReference type="ChEBI" id="CHEBI:57783"/>
        <dbReference type="ChEBI" id="CHEBI:58349"/>
        <dbReference type="ChEBI" id="CHEBI:58703"/>
        <dbReference type="EC" id="1.7.1.13"/>
    </reaction>
</comment>
<keyword evidence="1 5" id="KW-0963">Cytoplasm</keyword>
<keyword evidence="3 5" id="KW-0521">NADP</keyword>
<evidence type="ECO:0000256" key="4">
    <source>
        <dbReference type="ARBA" id="ARBA00023002"/>
    </source>
</evidence>
<dbReference type="RefSeq" id="WP_260976460.1">
    <property type="nucleotide sequence ID" value="NZ_JAOANI010000019.1"/>
</dbReference>
<dbReference type="PIRSF" id="PIRSF004750">
    <property type="entry name" value="Nitrile_oxidored_YqcD_prd"/>
    <property type="match status" value="1"/>
</dbReference>
<sequence length="273" mass="30934">MASVTSEQNPLGKVSAYKDEYDATLLFPIEREESWRAQGLNRHEVPFFGVDIWNGYEISWLNSKGKPVVCLAEFRIPAVSRYLVESKSFKLYLNSFNQTRFNDAEDARLRMVADLSAAAEADIDVIFHAVDATFPTPPAARCIDDLDIEVSRYALDASLLKTTGGQFDGWLCSHLLKSNCPVTGQPDWGTLYIHYRGAQIDEAGLLSYIVSLRQHQDFHEQCAERTYRDISLACKPESLTVYARYVRRGGLDINPYRTSEAGFIAENFRLVRQ</sequence>
<dbReference type="AlphaFoldDB" id="A0A9X2WFY5"/>
<comment type="pathway">
    <text evidence="5">tRNA modification; tRNA-queuosine biosynthesis.</text>
</comment>
<dbReference type="EMBL" id="JAOANI010000019">
    <property type="protein sequence ID" value="MCT7359595.1"/>
    <property type="molecule type" value="Genomic_DNA"/>
</dbReference>
<feature type="binding site" evidence="5">
    <location>
        <begin position="84"/>
        <end position="86"/>
    </location>
    <ligand>
        <name>substrate</name>
    </ligand>
</feature>
<dbReference type="InterPro" id="IPR029500">
    <property type="entry name" value="QueF"/>
</dbReference>
<comment type="subunit">
    <text evidence="5">Homodimer.</text>
</comment>
<reference evidence="7" key="2">
    <citation type="submission" date="2022-08" db="EMBL/GenBank/DDBJ databases">
        <authorList>
            <person name="Dong C."/>
        </authorList>
    </citation>
    <scope>NUCLEOTIDE SEQUENCE</scope>
    <source>
        <strain evidence="7">59MF3M-4</strain>
    </source>
</reference>
<dbReference type="InterPro" id="IPR050084">
    <property type="entry name" value="NADPH_dep_7-cyano-7-deazaG_red"/>
</dbReference>
<reference evidence="7" key="1">
    <citation type="journal article" date="2022" name="Front. Microbiol.">
        <title>Genome-based taxonomic rearrangement of Oceanobacter-related bacteria including the description of Thalassolituus hydrocarbonoclasticus sp. nov. and Thalassolituus pacificus sp. nov. and emended description of the genus Thalassolituus.</title>
        <authorList>
            <person name="Dong C."/>
            <person name="Wei L."/>
            <person name="Wang J."/>
            <person name="Lai Q."/>
            <person name="Huang Z."/>
            <person name="Shao Z."/>
        </authorList>
    </citation>
    <scope>NUCLEOTIDE SEQUENCE</scope>
    <source>
        <strain evidence="7">59MF3M-4</strain>
    </source>
</reference>
<feature type="binding site" evidence="5">
    <location>
        <begin position="248"/>
        <end position="249"/>
    </location>
    <ligand>
        <name>NADPH</name>
        <dbReference type="ChEBI" id="CHEBI:57783"/>
    </ligand>
</feature>